<dbReference type="Proteomes" id="UP000823928">
    <property type="component" value="Unassembled WGS sequence"/>
</dbReference>
<dbReference type="InterPro" id="IPR003959">
    <property type="entry name" value="ATPase_AAA_core"/>
</dbReference>
<organism evidence="2 3">
    <name type="scientific">Candidatus Scatousia excrementigallinarum</name>
    <dbReference type="NCBI Taxonomy" id="2840935"/>
    <lineage>
        <taxon>Bacteria</taxon>
        <taxon>Candidatus Scatousia</taxon>
    </lineage>
</organism>
<dbReference type="PANTHER" id="PTHR43581">
    <property type="entry name" value="ATP/GTP PHOSPHATASE"/>
    <property type="match status" value="1"/>
</dbReference>
<protein>
    <submittedName>
        <fullName evidence="2">AAA family ATPase</fullName>
    </submittedName>
</protein>
<feature type="domain" description="AAA+ ATPase" evidence="1">
    <location>
        <begin position="20"/>
        <end position="306"/>
    </location>
</feature>
<dbReference type="InterPro" id="IPR027417">
    <property type="entry name" value="P-loop_NTPase"/>
</dbReference>
<dbReference type="PANTHER" id="PTHR43581:SF4">
    <property type="entry name" value="ATP_GTP PHOSPHATASE"/>
    <property type="match status" value="1"/>
</dbReference>
<name>A0A9D1JMY8_9BACT</name>
<dbReference type="Pfam" id="PF13304">
    <property type="entry name" value="AAA_21"/>
    <property type="match status" value="1"/>
</dbReference>
<accession>A0A9D1JMY8</accession>
<dbReference type="AlphaFoldDB" id="A0A9D1JMY8"/>
<dbReference type="InterPro" id="IPR034139">
    <property type="entry name" value="TOPRIM_OLD"/>
</dbReference>
<dbReference type="SMART" id="SM00382">
    <property type="entry name" value="AAA"/>
    <property type="match status" value="1"/>
</dbReference>
<dbReference type="SUPFAM" id="SSF52540">
    <property type="entry name" value="P-loop containing nucleoside triphosphate hydrolases"/>
    <property type="match status" value="1"/>
</dbReference>
<reference evidence="2" key="2">
    <citation type="journal article" date="2021" name="PeerJ">
        <title>Extensive microbial diversity within the chicken gut microbiome revealed by metagenomics and culture.</title>
        <authorList>
            <person name="Gilroy R."/>
            <person name="Ravi A."/>
            <person name="Getino M."/>
            <person name="Pursley I."/>
            <person name="Horton D.L."/>
            <person name="Alikhan N.F."/>
            <person name="Baker D."/>
            <person name="Gharbi K."/>
            <person name="Hall N."/>
            <person name="Watson M."/>
            <person name="Adriaenssens E.M."/>
            <person name="Foster-Nyarko E."/>
            <person name="Jarju S."/>
            <person name="Secka A."/>
            <person name="Antonio M."/>
            <person name="Oren A."/>
            <person name="Chaudhuri R.R."/>
            <person name="La Ragione R."/>
            <person name="Hildebrand F."/>
            <person name="Pallen M.J."/>
        </authorList>
    </citation>
    <scope>NUCLEOTIDE SEQUENCE</scope>
    <source>
        <strain evidence="2">6276</strain>
    </source>
</reference>
<evidence type="ECO:0000313" key="3">
    <source>
        <dbReference type="Proteomes" id="UP000823928"/>
    </source>
</evidence>
<proteinExistence type="predicted"/>
<dbReference type="InterPro" id="IPR051396">
    <property type="entry name" value="Bact_Antivir_Def_Nuclease"/>
</dbReference>
<evidence type="ECO:0000259" key="1">
    <source>
        <dbReference type="SMART" id="SM00382"/>
    </source>
</evidence>
<dbReference type="InterPro" id="IPR003593">
    <property type="entry name" value="AAA+_ATPase"/>
</dbReference>
<dbReference type="GO" id="GO:0005524">
    <property type="term" value="F:ATP binding"/>
    <property type="evidence" value="ECO:0007669"/>
    <property type="project" value="InterPro"/>
</dbReference>
<gene>
    <name evidence="2" type="ORF">IAC10_07410</name>
</gene>
<dbReference type="GO" id="GO:0016887">
    <property type="term" value="F:ATP hydrolysis activity"/>
    <property type="evidence" value="ECO:0007669"/>
    <property type="project" value="InterPro"/>
</dbReference>
<dbReference type="EMBL" id="DVIU01000143">
    <property type="protein sequence ID" value="HIS36441.1"/>
    <property type="molecule type" value="Genomic_DNA"/>
</dbReference>
<dbReference type="CDD" id="cd00267">
    <property type="entry name" value="ABC_ATPase"/>
    <property type="match status" value="1"/>
</dbReference>
<dbReference type="Pfam" id="PF20469">
    <property type="entry name" value="OLD-like_TOPRIM"/>
    <property type="match status" value="1"/>
</dbReference>
<comment type="caution">
    <text evidence="2">The sequence shown here is derived from an EMBL/GenBank/DDBJ whole genome shotgun (WGS) entry which is preliminary data.</text>
</comment>
<reference evidence="2" key="1">
    <citation type="submission" date="2020-10" db="EMBL/GenBank/DDBJ databases">
        <authorList>
            <person name="Gilroy R."/>
        </authorList>
    </citation>
    <scope>NUCLEOTIDE SEQUENCE</scope>
    <source>
        <strain evidence="2">6276</strain>
    </source>
</reference>
<evidence type="ECO:0000313" key="2">
    <source>
        <dbReference type="EMBL" id="HIS36441.1"/>
    </source>
</evidence>
<dbReference type="Gene3D" id="3.40.50.300">
    <property type="entry name" value="P-loop containing nucleotide triphosphate hydrolases"/>
    <property type="match status" value="1"/>
</dbReference>
<sequence length="576" mass="64914">MPYKYKIERIKLKTGIEIVPGRINVFVGANNCGKTQFLKDMLSILTTPNNSTIVVESVDIPTPKSWEEMAEAYGMKIQNKHGTQELKHISPTFDSEPFGSSGNNLIDTLNIWLKNDYKTFKQYTGPGLITFLNTDNRLRLALSCNENGPLDKRGAKNVLEALYLSGKDAEIKLKTIIKKIFDVDICLSPYNIGSLEIKVGQDLGAMPLSSQDAYNYLESFPNLDVQGDGLRSIVGIISALVSVKRPVILIDEPEAFLHPPQALQLGQIISELVDDNTQVFIATHSADFLRGLISVAQDSKIIRLERSKEDITTANLLESDILKQIVTDPLLSSARVLEGMFYKGVVATEGDADCIFYQRLFQKIGAIDEIHFVNAHNKQTLKKVISPYQKLGVKYAMIADADVIRDKHEFNAILSTSNNTELKEKILQERDKLYKAFDDRDKSIILNELKQKTQELIDRVDADSQTSESKLYEFRQALKRLHKESDELANFKDSGREALPDEFKTIFDSLYENCASIGLFIVPVGELESWLTDYGVGKQSNKSKWIISALENLPDVLDESKAIWRFLKKLQEFLSE</sequence>